<dbReference type="OrthoDB" id="9805884at2"/>
<evidence type="ECO:0000256" key="2">
    <source>
        <dbReference type="ARBA" id="ARBA00022448"/>
    </source>
</evidence>
<protein>
    <submittedName>
        <fullName evidence="10">Nickel ABC transporter, inner membrane component</fullName>
    </submittedName>
</protein>
<dbReference type="NCBIfam" id="NF045473">
    <property type="entry name" value="Opp1C"/>
    <property type="match status" value="1"/>
</dbReference>
<gene>
    <name evidence="10" type="ordered locus">Dda3937_00760</name>
</gene>
<feature type="transmembrane region" description="Helical" evidence="8">
    <location>
        <begin position="246"/>
        <end position="267"/>
    </location>
</feature>
<evidence type="ECO:0000256" key="1">
    <source>
        <dbReference type="ARBA" id="ARBA00004429"/>
    </source>
</evidence>
<keyword evidence="11" id="KW-1185">Reference proteome</keyword>
<dbReference type="PROSITE" id="PS50928">
    <property type="entry name" value="ABC_TM1"/>
    <property type="match status" value="1"/>
</dbReference>
<dbReference type="KEGG" id="ddd:Dda3937_00760"/>
<dbReference type="STRING" id="198628.Dda3937_00760"/>
<comment type="subcellular location">
    <subcellularLocation>
        <location evidence="1">Cell inner membrane</location>
        <topology evidence="1">Multi-pass membrane protein</topology>
    </subcellularLocation>
    <subcellularLocation>
        <location evidence="8">Cell membrane</location>
        <topology evidence="8">Multi-pass membrane protein</topology>
    </subcellularLocation>
</comment>
<evidence type="ECO:0000313" key="10">
    <source>
        <dbReference type="EMBL" id="ADM97740.1"/>
    </source>
</evidence>
<dbReference type="InterPro" id="IPR000515">
    <property type="entry name" value="MetI-like"/>
</dbReference>
<dbReference type="Pfam" id="PF12911">
    <property type="entry name" value="OppC_N"/>
    <property type="match status" value="1"/>
</dbReference>
<evidence type="ECO:0000256" key="7">
    <source>
        <dbReference type="ARBA" id="ARBA00023136"/>
    </source>
</evidence>
<keyword evidence="2 8" id="KW-0813">Transport</keyword>
<reference evidence="10 11" key="1">
    <citation type="journal article" date="2011" name="J. Bacteriol.">
        <title>Genome sequence of the plant-pathogenic bacterium Dickeya dadantii 3937.</title>
        <authorList>
            <person name="Glasner J.D."/>
            <person name="Yang C.H."/>
            <person name="Reverchon S."/>
            <person name="Hugouvieux-Cotte-Pattat N."/>
            <person name="Condemine G."/>
            <person name="Bohin J.P."/>
            <person name="Van Gijsegem F."/>
            <person name="Yang S."/>
            <person name="Franza T."/>
            <person name="Expert D."/>
            <person name="Plunkett G. III"/>
            <person name="San Francisco M.J."/>
            <person name="Charkowski A.O."/>
            <person name="Py B."/>
            <person name="Bell K."/>
            <person name="Rauscher L."/>
            <person name="Rodriguez-Palenzuela P."/>
            <person name="Toussaint A."/>
            <person name="Holeva M.C."/>
            <person name="He S.Y."/>
            <person name="Douet V."/>
            <person name="Boccara M."/>
            <person name="Blanco C."/>
            <person name="Toth I."/>
            <person name="Anderson B.D."/>
            <person name="Biehl B.S."/>
            <person name="Mau B."/>
            <person name="Flynn S.M."/>
            <person name="Barras F."/>
            <person name="Lindeberg M."/>
            <person name="Birch P.R."/>
            <person name="Tsuyumu S."/>
            <person name="Shi X."/>
            <person name="Hibbing M."/>
            <person name="Yap M.N."/>
            <person name="Carpentier M."/>
            <person name="Dassa E."/>
            <person name="Umehara M."/>
            <person name="Kim J.F."/>
            <person name="Rusch M."/>
            <person name="Soni P."/>
            <person name="Mayhew G.F."/>
            <person name="Fouts D.E."/>
            <person name="Gill S.R."/>
            <person name="Blattner F.R."/>
            <person name="Keen N.T."/>
            <person name="Perna N.T."/>
        </authorList>
    </citation>
    <scope>NUCLEOTIDE SEQUENCE [LARGE SCALE GENOMIC DNA]</scope>
    <source>
        <strain evidence="10 11">3937</strain>
    </source>
</reference>
<keyword evidence="4" id="KW-0997">Cell inner membrane</keyword>
<dbReference type="PANTHER" id="PTHR43386:SF1">
    <property type="entry name" value="D,D-DIPEPTIDE TRANSPORT SYSTEM PERMEASE PROTEIN DDPC-RELATED"/>
    <property type="match status" value="1"/>
</dbReference>
<dbReference type="HOGENOM" id="CLU_028518_5_3_6"/>
<evidence type="ECO:0000256" key="5">
    <source>
        <dbReference type="ARBA" id="ARBA00022692"/>
    </source>
</evidence>
<feature type="transmembrane region" description="Helical" evidence="8">
    <location>
        <begin position="14"/>
        <end position="36"/>
    </location>
</feature>
<dbReference type="PANTHER" id="PTHR43386">
    <property type="entry name" value="OLIGOPEPTIDE TRANSPORT SYSTEM PERMEASE PROTEIN APPC"/>
    <property type="match status" value="1"/>
</dbReference>
<organism evidence="10 11">
    <name type="scientific">Dickeya dadantii (strain 3937)</name>
    <name type="common">Erwinia chrysanthemi (strain 3937)</name>
    <dbReference type="NCBI Taxonomy" id="198628"/>
    <lineage>
        <taxon>Bacteria</taxon>
        <taxon>Pseudomonadati</taxon>
        <taxon>Pseudomonadota</taxon>
        <taxon>Gammaproteobacteria</taxon>
        <taxon>Enterobacterales</taxon>
        <taxon>Pectobacteriaceae</taxon>
        <taxon>Dickeya</taxon>
    </lineage>
</organism>
<dbReference type="eggNOG" id="COG1173">
    <property type="taxonomic scope" value="Bacteria"/>
</dbReference>
<dbReference type="Proteomes" id="UP000006859">
    <property type="component" value="Chromosome"/>
</dbReference>
<proteinExistence type="inferred from homology"/>
<keyword evidence="6 8" id="KW-1133">Transmembrane helix</keyword>
<evidence type="ECO:0000313" key="11">
    <source>
        <dbReference type="Proteomes" id="UP000006859"/>
    </source>
</evidence>
<keyword evidence="3" id="KW-1003">Cell membrane</keyword>
<dbReference type="CDD" id="cd06261">
    <property type="entry name" value="TM_PBP2"/>
    <property type="match status" value="1"/>
</dbReference>
<accession>E0SHH5</accession>
<dbReference type="GO" id="GO:0055085">
    <property type="term" value="P:transmembrane transport"/>
    <property type="evidence" value="ECO:0007669"/>
    <property type="project" value="InterPro"/>
</dbReference>
<dbReference type="InterPro" id="IPR053474">
    <property type="entry name" value="Staphylopine_ABC_permease"/>
</dbReference>
<dbReference type="RefSeq" id="WP_013317201.1">
    <property type="nucleotide sequence ID" value="NC_014500.1"/>
</dbReference>
<name>E0SHH5_DICD3</name>
<dbReference type="InterPro" id="IPR025966">
    <property type="entry name" value="OppC_N"/>
</dbReference>
<dbReference type="AlphaFoldDB" id="E0SHH5"/>
<evidence type="ECO:0000256" key="3">
    <source>
        <dbReference type="ARBA" id="ARBA00022475"/>
    </source>
</evidence>
<feature type="transmembrane region" description="Helical" evidence="8">
    <location>
        <begin position="196"/>
        <end position="221"/>
    </location>
</feature>
<dbReference type="SUPFAM" id="SSF161098">
    <property type="entry name" value="MetI-like"/>
    <property type="match status" value="1"/>
</dbReference>
<keyword evidence="5 8" id="KW-0812">Transmembrane</keyword>
<dbReference type="Pfam" id="PF00528">
    <property type="entry name" value="BPD_transp_1"/>
    <property type="match status" value="1"/>
</dbReference>
<evidence type="ECO:0000256" key="6">
    <source>
        <dbReference type="ARBA" id="ARBA00022989"/>
    </source>
</evidence>
<dbReference type="Gene3D" id="1.10.3720.10">
    <property type="entry name" value="MetI-like"/>
    <property type="match status" value="1"/>
</dbReference>
<feature type="domain" description="ABC transmembrane type-1" evidence="9">
    <location>
        <begin position="75"/>
        <end position="268"/>
    </location>
</feature>
<comment type="similarity">
    <text evidence="8">Belongs to the binding-protein-dependent transport system permease family.</text>
</comment>
<evidence type="ECO:0000256" key="4">
    <source>
        <dbReference type="ARBA" id="ARBA00022519"/>
    </source>
</evidence>
<dbReference type="InterPro" id="IPR050366">
    <property type="entry name" value="BP-dependent_transpt_permease"/>
</dbReference>
<keyword evidence="7 8" id="KW-0472">Membrane</keyword>
<feature type="transmembrane region" description="Helical" evidence="8">
    <location>
        <begin position="79"/>
        <end position="103"/>
    </location>
</feature>
<evidence type="ECO:0000256" key="8">
    <source>
        <dbReference type="RuleBase" id="RU363032"/>
    </source>
</evidence>
<dbReference type="PATRIC" id="fig|198628.6.peg.1529"/>
<sequence>MAWAIGKKITQDRLALLCGLLLLTVLIVGVFAPYIAPHDPALTSVRHKYQGASLLYPLGTDNLGRCVFSRLVFGVRTTVFYSIAAMMLTVLAGAIVGLIAGYFKGRIDGLLMRACDAMLSFPGEVMIFAIVGIIGPGMQNILLAVVLAKWAWYARMVRGMTLRHGSKNYVNYARIIAAPPAYVMRRHLLPAAAADLIILASADIGSVILMISALSFLGLGAQPPLPEWGNMLSEAKNVMLTHPTQMLPAGIAIAVVVAACHVVGDFLRDALDPAAYADKTVYADNSAYADSTAYVDSKE</sequence>
<dbReference type="GO" id="GO:0005886">
    <property type="term" value="C:plasma membrane"/>
    <property type="evidence" value="ECO:0007669"/>
    <property type="project" value="UniProtKB-SubCell"/>
</dbReference>
<evidence type="ECO:0000259" key="9">
    <source>
        <dbReference type="PROSITE" id="PS50928"/>
    </source>
</evidence>
<dbReference type="InterPro" id="IPR035906">
    <property type="entry name" value="MetI-like_sf"/>
</dbReference>
<dbReference type="EMBL" id="CP002038">
    <property type="protein sequence ID" value="ADM97740.1"/>
    <property type="molecule type" value="Genomic_DNA"/>
</dbReference>